<keyword evidence="2" id="KW-1185">Reference proteome</keyword>
<comment type="caution">
    <text evidence="1">The sequence shown here is derived from an EMBL/GenBank/DDBJ whole genome shotgun (WGS) entry which is preliminary data.</text>
</comment>
<dbReference type="EMBL" id="CASHSV030000311">
    <property type="protein sequence ID" value="CAJ2657690.1"/>
    <property type="molecule type" value="Genomic_DNA"/>
</dbReference>
<name>A0ACB0KKC1_TRIPR</name>
<organism evidence="1 2">
    <name type="scientific">Trifolium pratense</name>
    <name type="common">Red clover</name>
    <dbReference type="NCBI Taxonomy" id="57577"/>
    <lineage>
        <taxon>Eukaryota</taxon>
        <taxon>Viridiplantae</taxon>
        <taxon>Streptophyta</taxon>
        <taxon>Embryophyta</taxon>
        <taxon>Tracheophyta</taxon>
        <taxon>Spermatophyta</taxon>
        <taxon>Magnoliopsida</taxon>
        <taxon>eudicotyledons</taxon>
        <taxon>Gunneridae</taxon>
        <taxon>Pentapetalae</taxon>
        <taxon>rosids</taxon>
        <taxon>fabids</taxon>
        <taxon>Fabales</taxon>
        <taxon>Fabaceae</taxon>
        <taxon>Papilionoideae</taxon>
        <taxon>50 kb inversion clade</taxon>
        <taxon>NPAAA clade</taxon>
        <taxon>Hologalegina</taxon>
        <taxon>IRL clade</taxon>
        <taxon>Trifolieae</taxon>
        <taxon>Trifolium</taxon>
    </lineage>
</organism>
<reference evidence="1" key="1">
    <citation type="submission" date="2023-10" db="EMBL/GenBank/DDBJ databases">
        <authorList>
            <person name="Rodriguez Cubillos JULIANA M."/>
            <person name="De Vega J."/>
        </authorList>
    </citation>
    <scope>NUCLEOTIDE SEQUENCE</scope>
</reference>
<protein>
    <submittedName>
        <fullName evidence="1">Uncharacterized protein</fullName>
    </submittedName>
</protein>
<proteinExistence type="predicted"/>
<sequence length="426" mass="47587">MSKLRKVKFKIKGQSHKPYAATPSVVQPFLLNSGSLLCIILSFIMESDEPQSAELSKYTGPVAGVKLLIVDADLARRAFISKFLLSLGYEILTATLASDALSIIGEKWNEINIVLVDVQLPDMEIYDLIQKMKENTNIPFPSFIRNAYDKSLISKALGTGAMLCLRTAGDLQQLMDVEGLPKETVSNYLQKYRQSMNLRASPVAQHLNGYVSITKKSRGKHPLSLKKKGATNNPAFNRKDLNKPLRAPVLGTSARFLTLESSSSQESPFSQNQLSPPWKQEVVEHSTSGLGRFLNCVNGDASEKIRQVINTADGKVSNAGQQLNFSTLMAFNTSNQFWPALPIALLPPEENEKIDEIFYTKESQIFTDEDLNMWLSTIPGMNMPVIYLCVCTGRKHKCVYIFFLFLLLFTAILLFVVIFTIIVKKF</sequence>
<dbReference type="Proteomes" id="UP001177021">
    <property type="component" value="Unassembled WGS sequence"/>
</dbReference>
<evidence type="ECO:0000313" key="1">
    <source>
        <dbReference type="EMBL" id="CAJ2657690.1"/>
    </source>
</evidence>
<evidence type="ECO:0000313" key="2">
    <source>
        <dbReference type="Proteomes" id="UP001177021"/>
    </source>
</evidence>
<gene>
    <name evidence="1" type="ORF">MILVUS5_LOCUS24219</name>
</gene>
<accession>A0ACB0KKC1</accession>